<comment type="caution">
    <text evidence="2">The sequence shown here is derived from an EMBL/GenBank/DDBJ whole genome shotgun (WGS) entry which is preliminary data.</text>
</comment>
<accession>A0AAW8EJV6</accession>
<keyword evidence="1" id="KW-0732">Signal</keyword>
<dbReference type="EMBL" id="JAUSRV010000011">
    <property type="protein sequence ID" value="MDP9973170.1"/>
    <property type="molecule type" value="Genomic_DNA"/>
</dbReference>
<name>A0AAW8EJV6_VARPD</name>
<evidence type="ECO:0008006" key="4">
    <source>
        <dbReference type="Google" id="ProtNLM"/>
    </source>
</evidence>
<dbReference type="RefSeq" id="WP_307595640.1">
    <property type="nucleotide sequence ID" value="NZ_CAXUQE020000001.1"/>
</dbReference>
<proteinExistence type="predicted"/>
<evidence type="ECO:0000313" key="2">
    <source>
        <dbReference type="EMBL" id="MDP9973170.1"/>
    </source>
</evidence>
<feature type="signal peptide" evidence="1">
    <location>
        <begin position="1"/>
        <end position="18"/>
    </location>
</feature>
<feature type="chain" id="PRO_5043353337" description="Lipoprotein" evidence="1">
    <location>
        <begin position="19"/>
        <end position="729"/>
    </location>
</feature>
<evidence type="ECO:0000313" key="3">
    <source>
        <dbReference type="Proteomes" id="UP001224845"/>
    </source>
</evidence>
<sequence length="729" mass="77392">MRRNLGWCVLLLCSVMIAGCGGGSGNGSGVSSQDDVGAKSSAAEPSVLIARADLATPADEQAGSNAKELNSIIRPLAKSPFWLARNGQFHVYAGNGSRQRLDINFDTKSYTVTDNLRQTTSGTFSEDALEPGTFVFASSRITSAVNTARFRVTADAIVGAFPFEKPWSNPVSYQVVPFVAARSFVTDRSQLDGNYNRLGISHNSNGISDSQILAMRIAGGGTTLEMCFDNAIYRIESCPAVSKRTYAIAPSPDSAWTAINVAAPGDLLQFRMARIGGENVWLSGGYTNAAPDVHVFRVGLPDSANWPRIRYVGASTEGSWGTNVFDATTSLRSAITPEGVSGDLNLPFASIGGPQGIRILNVAGPKKYYAIQNGVLSIIVGTRNPETQGYIQVNLLKDQLDARSGRYTVFASNGTEQTLDVDFETQRYSMSAPGGDTVTGTFSEDANDRGTYIFASERIATITNTARFRTTTDAVVGAFPFAVFKSDPVVHVAQPFIAARSFVTDRSQLAGLFDVLITSKTATPDVPLQVAAEWQLRINASGTIATQCSSGASSSCQQPGTPPLSFDFSISPGASPGIWLLGNNEDPIFAVRIARIGGRRVLLQATEMWVPISGPPYAAPASMLLTGLAQSPPGSSDANWPTLNMHSASTASSFGTAITDTTSYATHYFLPDGTSTDLTLALQPVAGNPQMRQGLDSNGNQYFLVQNGAILFMAPGRPAVPYLHIGLAD</sequence>
<gene>
    <name evidence="2" type="ORF">J2W39_004417</name>
</gene>
<evidence type="ECO:0000256" key="1">
    <source>
        <dbReference type="SAM" id="SignalP"/>
    </source>
</evidence>
<dbReference type="Proteomes" id="UP001224845">
    <property type="component" value="Unassembled WGS sequence"/>
</dbReference>
<dbReference type="PROSITE" id="PS51257">
    <property type="entry name" value="PROKAR_LIPOPROTEIN"/>
    <property type="match status" value="1"/>
</dbReference>
<dbReference type="AlphaFoldDB" id="A0AAW8EJV6"/>
<organism evidence="2 3">
    <name type="scientific">Variovorax paradoxus</name>
    <dbReference type="NCBI Taxonomy" id="34073"/>
    <lineage>
        <taxon>Bacteria</taxon>
        <taxon>Pseudomonadati</taxon>
        <taxon>Pseudomonadota</taxon>
        <taxon>Betaproteobacteria</taxon>
        <taxon>Burkholderiales</taxon>
        <taxon>Comamonadaceae</taxon>
        <taxon>Variovorax</taxon>
    </lineage>
</organism>
<protein>
    <recommendedName>
        <fullName evidence="4">Lipoprotein</fullName>
    </recommendedName>
</protein>
<reference evidence="2" key="1">
    <citation type="submission" date="2023-07" db="EMBL/GenBank/DDBJ databases">
        <title>Sorghum-associated microbial communities from plants grown in Nebraska, USA.</title>
        <authorList>
            <person name="Schachtman D."/>
        </authorList>
    </citation>
    <scope>NUCLEOTIDE SEQUENCE</scope>
    <source>
        <strain evidence="2">DS3315</strain>
    </source>
</reference>